<dbReference type="AlphaFoldDB" id="A0A3S3PGL8"/>
<dbReference type="InterPro" id="IPR036116">
    <property type="entry name" value="FN3_sf"/>
</dbReference>
<dbReference type="InterPro" id="IPR013783">
    <property type="entry name" value="Ig-like_fold"/>
</dbReference>
<dbReference type="OrthoDB" id="6480543at2759"/>
<evidence type="ECO:0000256" key="1">
    <source>
        <dbReference type="SAM" id="SignalP"/>
    </source>
</evidence>
<accession>A0A3S3PGL8</accession>
<keyword evidence="1" id="KW-0732">Signal</keyword>
<feature type="domain" description="Fibronectin type-III" evidence="2">
    <location>
        <begin position="60"/>
        <end position="156"/>
    </location>
</feature>
<dbReference type="Proteomes" id="UP000285301">
    <property type="component" value="Unassembled WGS sequence"/>
</dbReference>
<evidence type="ECO:0000259" key="2">
    <source>
        <dbReference type="PROSITE" id="PS50853"/>
    </source>
</evidence>
<feature type="chain" id="PRO_5018557718" description="Fibronectin type-III domain-containing protein" evidence="1">
    <location>
        <begin position="20"/>
        <end position="162"/>
    </location>
</feature>
<reference evidence="3 4" key="1">
    <citation type="journal article" date="2018" name="Gigascience">
        <title>Genomes of trombidid mites reveal novel predicted allergens and laterally-transferred genes associated with secondary metabolism.</title>
        <authorList>
            <person name="Dong X."/>
            <person name="Chaisiri K."/>
            <person name="Xia D."/>
            <person name="Armstrong S.D."/>
            <person name="Fang Y."/>
            <person name="Donnelly M.J."/>
            <person name="Kadowaki T."/>
            <person name="McGarry J.W."/>
            <person name="Darby A.C."/>
            <person name="Makepeace B.L."/>
        </authorList>
    </citation>
    <scope>NUCLEOTIDE SEQUENCE [LARGE SCALE GENOMIC DNA]</scope>
    <source>
        <strain evidence="3">UoL-WK</strain>
    </source>
</reference>
<dbReference type="PROSITE" id="PS50853">
    <property type="entry name" value="FN3"/>
    <property type="match status" value="1"/>
</dbReference>
<organism evidence="3 4">
    <name type="scientific">Dinothrombium tinctorium</name>
    <dbReference type="NCBI Taxonomy" id="1965070"/>
    <lineage>
        <taxon>Eukaryota</taxon>
        <taxon>Metazoa</taxon>
        <taxon>Ecdysozoa</taxon>
        <taxon>Arthropoda</taxon>
        <taxon>Chelicerata</taxon>
        <taxon>Arachnida</taxon>
        <taxon>Acari</taxon>
        <taxon>Acariformes</taxon>
        <taxon>Trombidiformes</taxon>
        <taxon>Prostigmata</taxon>
        <taxon>Anystina</taxon>
        <taxon>Parasitengona</taxon>
        <taxon>Trombidioidea</taxon>
        <taxon>Trombidiidae</taxon>
        <taxon>Dinothrombium</taxon>
    </lineage>
</organism>
<sequence length="162" mass="18159">MFGLQWFNFTLLFVLLASGECISHLNKNEYTGNFELKLTYVRLISLARLVNELTNYCTVPRYAPYIYVKNVTSTAIIFGLTDPNDPDQVVGYSIYYWGFRAGVESTMLCVSILVGPYVIDRLKSGFVYCADVTAYNECGHGPYCVACFENISTLSSSKVSTL</sequence>
<protein>
    <recommendedName>
        <fullName evidence="2">Fibronectin type-III domain-containing protein</fullName>
    </recommendedName>
</protein>
<dbReference type="SUPFAM" id="SSF49265">
    <property type="entry name" value="Fibronectin type III"/>
    <property type="match status" value="1"/>
</dbReference>
<evidence type="ECO:0000313" key="4">
    <source>
        <dbReference type="Proteomes" id="UP000285301"/>
    </source>
</evidence>
<proteinExistence type="predicted"/>
<dbReference type="EMBL" id="NCKU01000610">
    <property type="protein sequence ID" value="RWS14836.1"/>
    <property type="molecule type" value="Genomic_DNA"/>
</dbReference>
<comment type="caution">
    <text evidence="3">The sequence shown here is derived from an EMBL/GenBank/DDBJ whole genome shotgun (WGS) entry which is preliminary data.</text>
</comment>
<name>A0A3S3PGL8_9ACAR</name>
<gene>
    <name evidence="3" type="ORF">B4U79_11099</name>
</gene>
<evidence type="ECO:0000313" key="3">
    <source>
        <dbReference type="EMBL" id="RWS14836.1"/>
    </source>
</evidence>
<dbReference type="InterPro" id="IPR003961">
    <property type="entry name" value="FN3_dom"/>
</dbReference>
<dbReference type="Gene3D" id="2.60.40.10">
    <property type="entry name" value="Immunoglobulins"/>
    <property type="match status" value="1"/>
</dbReference>
<feature type="signal peptide" evidence="1">
    <location>
        <begin position="1"/>
        <end position="19"/>
    </location>
</feature>
<keyword evidence="4" id="KW-1185">Reference proteome</keyword>